<evidence type="ECO:0000256" key="3">
    <source>
        <dbReference type="PROSITE-ProRule" id="PRU10038"/>
    </source>
</evidence>
<comment type="similarity">
    <text evidence="1">Belongs to the 'GDXG' lipolytic enzyme family.</text>
</comment>
<gene>
    <name evidence="5" type="ORF">CALCODRAFT_323700</name>
</gene>
<dbReference type="Gene3D" id="3.40.50.1820">
    <property type="entry name" value="alpha/beta hydrolase"/>
    <property type="match status" value="1"/>
</dbReference>
<dbReference type="InterPro" id="IPR029058">
    <property type="entry name" value="AB_hydrolase_fold"/>
</dbReference>
<dbReference type="PANTHER" id="PTHR48081">
    <property type="entry name" value="AB HYDROLASE SUPERFAMILY PROTEIN C4A8.06C"/>
    <property type="match status" value="1"/>
</dbReference>
<proteinExistence type="inferred from homology"/>
<evidence type="ECO:0000256" key="1">
    <source>
        <dbReference type="ARBA" id="ARBA00010515"/>
    </source>
</evidence>
<dbReference type="SUPFAM" id="SSF53474">
    <property type="entry name" value="alpha/beta-Hydrolases"/>
    <property type="match status" value="1"/>
</dbReference>
<protein>
    <submittedName>
        <fullName evidence="5">Alpha/beta-hydrolase</fullName>
    </submittedName>
</protein>
<keyword evidence="6" id="KW-1185">Reference proteome</keyword>
<dbReference type="STRING" id="1353952.A0A165F5P6"/>
<dbReference type="InterPro" id="IPR033140">
    <property type="entry name" value="Lipase_GDXG_put_SER_AS"/>
</dbReference>
<evidence type="ECO:0000256" key="2">
    <source>
        <dbReference type="ARBA" id="ARBA00022801"/>
    </source>
</evidence>
<organism evidence="5 6">
    <name type="scientific">Calocera cornea HHB12733</name>
    <dbReference type="NCBI Taxonomy" id="1353952"/>
    <lineage>
        <taxon>Eukaryota</taxon>
        <taxon>Fungi</taxon>
        <taxon>Dikarya</taxon>
        <taxon>Basidiomycota</taxon>
        <taxon>Agaricomycotina</taxon>
        <taxon>Dacrymycetes</taxon>
        <taxon>Dacrymycetales</taxon>
        <taxon>Dacrymycetaceae</taxon>
        <taxon>Calocera</taxon>
    </lineage>
</organism>
<sequence length="270" mass="29504">MYLVGGGYLTGEPLKFPLPWTLAEKTGLRIFSVNYRKADNDSTNAFPAALHDVLSAWSHLLSVGFQSTNIFVAGDSAGGGLAVTFTLYQCLCDQPLPAGLILYSPWLDLTRSNPAISDNHRRDQLTSDLLETGARMYTQNFSLGKSDVAMLDAYRYNDLKYLLSTRSFTKLGPRHPILSPALISTRSPLIPLLMPTRFFISYGSVERFAGEIQTFTELLKTGTVEVITDVEEGGWHNSTADAIGGKQAAVQRAMQKVTEFIGVDADASPA</sequence>
<dbReference type="EMBL" id="KV423981">
    <property type="protein sequence ID" value="KZT56243.1"/>
    <property type="molecule type" value="Genomic_DNA"/>
</dbReference>
<dbReference type="PROSITE" id="PS01174">
    <property type="entry name" value="LIPASE_GDXG_SER"/>
    <property type="match status" value="1"/>
</dbReference>
<evidence type="ECO:0000313" key="5">
    <source>
        <dbReference type="EMBL" id="KZT56243.1"/>
    </source>
</evidence>
<evidence type="ECO:0000259" key="4">
    <source>
        <dbReference type="Pfam" id="PF07859"/>
    </source>
</evidence>
<name>A0A165F5P6_9BASI</name>
<keyword evidence="2 5" id="KW-0378">Hydrolase</keyword>
<reference evidence="5 6" key="1">
    <citation type="journal article" date="2016" name="Mol. Biol. Evol.">
        <title>Comparative Genomics of Early-Diverging Mushroom-Forming Fungi Provides Insights into the Origins of Lignocellulose Decay Capabilities.</title>
        <authorList>
            <person name="Nagy L.G."/>
            <person name="Riley R."/>
            <person name="Tritt A."/>
            <person name="Adam C."/>
            <person name="Daum C."/>
            <person name="Floudas D."/>
            <person name="Sun H."/>
            <person name="Yadav J.S."/>
            <person name="Pangilinan J."/>
            <person name="Larsson K.H."/>
            <person name="Matsuura K."/>
            <person name="Barry K."/>
            <person name="Labutti K."/>
            <person name="Kuo R."/>
            <person name="Ohm R.A."/>
            <person name="Bhattacharya S.S."/>
            <person name="Shirouzu T."/>
            <person name="Yoshinaga Y."/>
            <person name="Martin F.M."/>
            <person name="Grigoriev I.V."/>
            <person name="Hibbett D.S."/>
        </authorList>
    </citation>
    <scope>NUCLEOTIDE SEQUENCE [LARGE SCALE GENOMIC DNA]</scope>
    <source>
        <strain evidence="5 6">HHB12733</strain>
    </source>
</reference>
<dbReference type="InParanoid" id="A0A165F5P6"/>
<dbReference type="OrthoDB" id="2152029at2759"/>
<dbReference type="AlphaFoldDB" id="A0A165F5P6"/>
<accession>A0A165F5P6</accession>
<dbReference type="Proteomes" id="UP000076842">
    <property type="component" value="Unassembled WGS sequence"/>
</dbReference>
<dbReference type="InterPro" id="IPR013094">
    <property type="entry name" value="AB_hydrolase_3"/>
</dbReference>
<evidence type="ECO:0000313" key="6">
    <source>
        <dbReference type="Proteomes" id="UP000076842"/>
    </source>
</evidence>
<dbReference type="GO" id="GO:0016787">
    <property type="term" value="F:hydrolase activity"/>
    <property type="evidence" value="ECO:0007669"/>
    <property type="project" value="UniProtKB-KW"/>
</dbReference>
<feature type="active site" evidence="3">
    <location>
        <position position="76"/>
    </location>
</feature>
<dbReference type="Pfam" id="PF07859">
    <property type="entry name" value="Abhydrolase_3"/>
    <property type="match status" value="1"/>
</dbReference>
<dbReference type="InterPro" id="IPR050300">
    <property type="entry name" value="GDXG_lipolytic_enzyme"/>
</dbReference>
<feature type="domain" description="Alpha/beta hydrolase fold-3" evidence="4">
    <location>
        <begin position="1"/>
        <end position="151"/>
    </location>
</feature>
<dbReference type="PANTHER" id="PTHR48081:SF8">
    <property type="entry name" value="ALPHA_BETA HYDROLASE FOLD-3 DOMAIN-CONTAINING PROTEIN-RELATED"/>
    <property type="match status" value="1"/>
</dbReference>